<organism evidence="1 2">
    <name type="scientific">Portunus trituberculatus</name>
    <name type="common">Swimming crab</name>
    <name type="synonym">Neptunus trituberculatus</name>
    <dbReference type="NCBI Taxonomy" id="210409"/>
    <lineage>
        <taxon>Eukaryota</taxon>
        <taxon>Metazoa</taxon>
        <taxon>Ecdysozoa</taxon>
        <taxon>Arthropoda</taxon>
        <taxon>Crustacea</taxon>
        <taxon>Multicrustacea</taxon>
        <taxon>Malacostraca</taxon>
        <taxon>Eumalacostraca</taxon>
        <taxon>Eucarida</taxon>
        <taxon>Decapoda</taxon>
        <taxon>Pleocyemata</taxon>
        <taxon>Brachyura</taxon>
        <taxon>Eubrachyura</taxon>
        <taxon>Portunoidea</taxon>
        <taxon>Portunidae</taxon>
        <taxon>Portuninae</taxon>
        <taxon>Portunus</taxon>
    </lineage>
</organism>
<name>A0A5B7K5X4_PORTR</name>
<keyword evidence="2" id="KW-1185">Reference proteome</keyword>
<reference evidence="1 2" key="1">
    <citation type="submission" date="2019-05" db="EMBL/GenBank/DDBJ databases">
        <title>Another draft genome of Portunus trituberculatus and its Hox gene families provides insights of decapod evolution.</title>
        <authorList>
            <person name="Jeong J.-H."/>
            <person name="Song I."/>
            <person name="Kim S."/>
            <person name="Choi T."/>
            <person name="Kim D."/>
            <person name="Ryu S."/>
            <person name="Kim W."/>
        </authorList>
    </citation>
    <scope>NUCLEOTIDE SEQUENCE [LARGE SCALE GENOMIC DNA]</scope>
    <source>
        <tissue evidence="1">Muscle</tissue>
    </source>
</reference>
<dbReference type="AlphaFoldDB" id="A0A5B7K5X4"/>
<proteinExistence type="predicted"/>
<protein>
    <submittedName>
        <fullName evidence="1">Uncharacterized protein</fullName>
    </submittedName>
</protein>
<dbReference type="Proteomes" id="UP000324222">
    <property type="component" value="Unassembled WGS sequence"/>
</dbReference>
<dbReference type="EMBL" id="VSRR010129462">
    <property type="protein sequence ID" value="MPD01987.1"/>
    <property type="molecule type" value="Genomic_DNA"/>
</dbReference>
<accession>A0A5B7K5X4</accession>
<comment type="caution">
    <text evidence="1">The sequence shown here is derived from an EMBL/GenBank/DDBJ whole genome shotgun (WGS) entry which is preliminary data.</text>
</comment>
<gene>
    <name evidence="1" type="ORF">E2C01_097541</name>
</gene>
<sequence>MVQRLVGPPPPRSLLHQEIQVQSGRCTERLLHSVMLALLTSLLYAPRYRSSYPALIMIFIHVASPHLVSPPYILTNSCYCITPSSHSTSPSSLPFPLTLFSFPMV</sequence>
<evidence type="ECO:0000313" key="1">
    <source>
        <dbReference type="EMBL" id="MPD01987.1"/>
    </source>
</evidence>
<evidence type="ECO:0000313" key="2">
    <source>
        <dbReference type="Proteomes" id="UP000324222"/>
    </source>
</evidence>